<reference evidence="2" key="1">
    <citation type="submission" date="2020-05" db="EMBL/GenBank/DDBJ databases">
        <authorList>
            <person name="Chiriac C."/>
            <person name="Salcher M."/>
            <person name="Ghai R."/>
            <person name="Kavagutti S V."/>
        </authorList>
    </citation>
    <scope>NUCLEOTIDE SEQUENCE</scope>
</reference>
<sequence length="183" mass="19697">MRGARAGQTAPALPAFDPSARLRTAAPIEVDRTATRDGLITLLGHQLALGPDTAGTRITLRIEGGLIHAIAGNHVIKTLPNPLISNDNRQLTRVRRATTLLPPPSGPQRVHRKVPIDGVVMVDGQRLPVGRTHAGTILTVVVEDHHFRVLDGPTKLSLHAGTTTKPIRNFNAHPTPRPLTMSR</sequence>
<evidence type="ECO:0000256" key="1">
    <source>
        <dbReference type="SAM" id="MobiDB-lite"/>
    </source>
</evidence>
<proteinExistence type="predicted"/>
<evidence type="ECO:0000313" key="2">
    <source>
        <dbReference type="EMBL" id="CAB4929113.1"/>
    </source>
</evidence>
<name>A0A6J7ID55_9ZZZZ</name>
<dbReference type="EMBL" id="CAFBLX010000449">
    <property type="protein sequence ID" value="CAB4929113.1"/>
    <property type="molecule type" value="Genomic_DNA"/>
</dbReference>
<protein>
    <submittedName>
        <fullName evidence="2">Unannotated protein</fullName>
    </submittedName>
</protein>
<dbReference type="AlphaFoldDB" id="A0A6J7ID55"/>
<gene>
    <name evidence="2" type="ORF">UFOPK3472_03993</name>
</gene>
<feature type="region of interest" description="Disordered" evidence="1">
    <location>
        <begin position="160"/>
        <end position="183"/>
    </location>
</feature>
<organism evidence="2">
    <name type="scientific">freshwater metagenome</name>
    <dbReference type="NCBI Taxonomy" id="449393"/>
    <lineage>
        <taxon>unclassified sequences</taxon>
        <taxon>metagenomes</taxon>
        <taxon>ecological metagenomes</taxon>
    </lineage>
</organism>
<accession>A0A6J7ID55</accession>